<dbReference type="InterPro" id="IPR023614">
    <property type="entry name" value="Porin_dom_sf"/>
</dbReference>
<keyword evidence="3" id="KW-0675">Receptor</keyword>
<dbReference type="Gene3D" id="2.40.160.10">
    <property type="entry name" value="Porin"/>
    <property type="match status" value="1"/>
</dbReference>
<evidence type="ECO:0000313" key="4">
    <source>
        <dbReference type="Proteomes" id="UP001482231"/>
    </source>
</evidence>
<keyword evidence="2" id="KW-0732">Signal</keyword>
<dbReference type="SUPFAM" id="SSF56935">
    <property type="entry name" value="Porins"/>
    <property type="match status" value="1"/>
</dbReference>
<keyword evidence="1" id="KW-0175">Coiled coil</keyword>
<comment type="caution">
    <text evidence="3">The sequence shown here is derived from an EMBL/GenBank/DDBJ whole genome shotgun (WGS) entry which is preliminary data.</text>
</comment>
<sequence length="445" mass="48355">MFLRHCIAGGLLAALPAFAWAADADIAALRAEIEALRSQYEARIAALEAKLAQAERERASVGAQPSPSNTATAFNPAISLILSGTYANLQRDPASCRLDGFVPSGGEVGPPPRSFSLGESELVLAANIDPYLRGEFMLAAAPDNSIAVENAYLQTLALPKGFTLKAGRFYSGIGYINEQHAHAWDFVDAPLAQQAFLGGQYAQDGVQLKWLAPTETFLELGAEVGRGQNFPGAERNKNGVGAWSLGARIGGDVGVSHAWLAGLSYLQTRPRDRQFQTDDASGNLVTNTFAGRSNLWLASLVWKWAPAGNPSVRHFKFQSEYYRAGSEGSLTYDLGGSNEFTDGFRSVQSGWYAQGVYQFMPRWRVGLRYDRLHAGTLDAGANTGQLPLLAAYDPHRASMMVDYSPSEYSRFRLQFSRDAARRDVTDNQVFLQYVLSLGAHGAHAF</sequence>
<feature type="coiled-coil region" evidence="1">
    <location>
        <begin position="19"/>
        <end position="64"/>
    </location>
</feature>
<feature type="chain" id="PRO_5046513637" evidence="2">
    <location>
        <begin position="22"/>
        <end position="445"/>
    </location>
</feature>
<keyword evidence="4" id="KW-1185">Reference proteome</keyword>
<organism evidence="3 4">
    <name type="scientific">Thiobacter aerophilum</name>
    <dbReference type="NCBI Taxonomy" id="3121275"/>
    <lineage>
        <taxon>Bacteria</taxon>
        <taxon>Pseudomonadati</taxon>
        <taxon>Pseudomonadota</taxon>
        <taxon>Betaproteobacteria</taxon>
        <taxon>Burkholderiales</taxon>
        <taxon>Thiobacteraceae</taxon>
        <taxon>Thiobacter</taxon>
    </lineage>
</organism>
<dbReference type="Proteomes" id="UP001482231">
    <property type="component" value="Unassembled WGS sequence"/>
</dbReference>
<proteinExistence type="predicted"/>
<protein>
    <submittedName>
        <fullName evidence="3">TonB-dependent receptor</fullName>
    </submittedName>
</protein>
<accession>A0ABV0EH83</accession>
<feature type="signal peptide" evidence="2">
    <location>
        <begin position="1"/>
        <end position="21"/>
    </location>
</feature>
<evidence type="ECO:0000313" key="3">
    <source>
        <dbReference type="EMBL" id="MEO1767360.1"/>
    </source>
</evidence>
<gene>
    <name evidence="3" type="ORF">V6E02_09060</name>
</gene>
<dbReference type="EMBL" id="JBAJEX010000006">
    <property type="protein sequence ID" value="MEO1767360.1"/>
    <property type="molecule type" value="Genomic_DNA"/>
</dbReference>
<name>A0ABV0EH83_9BURK</name>
<reference evidence="3 4" key="1">
    <citation type="submission" date="2024-02" db="EMBL/GenBank/DDBJ databases">
        <title>New thermophilic sulfur-oxidizing bacteria from a hot springs of the Uzon caldera (Kamchatka, Russia).</title>
        <authorList>
            <person name="Dukat A.M."/>
            <person name="Elcheninov A.G."/>
            <person name="Frolov E.N."/>
        </authorList>
    </citation>
    <scope>NUCLEOTIDE SEQUENCE [LARGE SCALE GENOMIC DNA]</scope>
    <source>
        <strain evidence="3 4">AK1</strain>
    </source>
</reference>
<dbReference type="RefSeq" id="WP_347308468.1">
    <property type="nucleotide sequence ID" value="NZ_JBAJEX010000006.1"/>
</dbReference>
<evidence type="ECO:0000256" key="1">
    <source>
        <dbReference type="SAM" id="Coils"/>
    </source>
</evidence>
<evidence type="ECO:0000256" key="2">
    <source>
        <dbReference type="SAM" id="SignalP"/>
    </source>
</evidence>